<organism evidence="1 2">
    <name type="scientific">Smallanthus sonchifolius</name>
    <dbReference type="NCBI Taxonomy" id="185202"/>
    <lineage>
        <taxon>Eukaryota</taxon>
        <taxon>Viridiplantae</taxon>
        <taxon>Streptophyta</taxon>
        <taxon>Embryophyta</taxon>
        <taxon>Tracheophyta</taxon>
        <taxon>Spermatophyta</taxon>
        <taxon>Magnoliopsida</taxon>
        <taxon>eudicotyledons</taxon>
        <taxon>Gunneridae</taxon>
        <taxon>Pentapetalae</taxon>
        <taxon>asterids</taxon>
        <taxon>campanulids</taxon>
        <taxon>Asterales</taxon>
        <taxon>Asteraceae</taxon>
        <taxon>Asteroideae</taxon>
        <taxon>Heliantheae alliance</taxon>
        <taxon>Millerieae</taxon>
        <taxon>Smallanthus</taxon>
    </lineage>
</organism>
<dbReference type="Proteomes" id="UP001056120">
    <property type="component" value="Linkage Group LG27"/>
</dbReference>
<name>A0ACB8YQI1_9ASTR</name>
<reference evidence="2" key="1">
    <citation type="journal article" date="2022" name="Mol. Ecol. Resour.">
        <title>The genomes of chicory, endive, great burdock and yacon provide insights into Asteraceae palaeo-polyploidization history and plant inulin production.</title>
        <authorList>
            <person name="Fan W."/>
            <person name="Wang S."/>
            <person name="Wang H."/>
            <person name="Wang A."/>
            <person name="Jiang F."/>
            <person name="Liu H."/>
            <person name="Zhao H."/>
            <person name="Xu D."/>
            <person name="Zhang Y."/>
        </authorList>
    </citation>
    <scope>NUCLEOTIDE SEQUENCE [LARGE SCALE GENOMIC DNA]</scope>
    <source>
        <strain evidence="2">cv. Yunnan</strain>
    </source>
</reference>
<reference evidence="1 2" key="2">
    <citation type="journal article" date="2022" name="Mol. Ecol. Resour.">
        <title>The genomes of chicory, endive, great burdock and yacon provide insights into Asteraceae paleo-polyploidization history and plant inulin production.</title>
        <authorList>
            <person name="Fan W."/>
            <person name="Wang S."/>
            <person name="Wang H."/>
            <person name="Wang A."/>
            <person name="Jiang F."/>
            <person name="Liu H."/>
            <person name="Zhao H."/>
            <person name="Xu D."/>
            <person name="Zhang Y."/>
        </authorList>
    </citation>
    <scope>NUCLEOTIDE SEQUENCE [LARGE SCALE GENOMIC DNA]</scope>
    <source>
        <strain evidence="2">cv. Yunnan</strain>
        <tissue evidence="1">Leaves</tissue>
    </source>
</reference>
<dbReference type="EMBL" id="CM042044">
    <property type="protein sequence ID" value="KAI3687711.1"/>
    <property type="molecule type" value="Genomic_DNA"/>
</dbReference>
<gene>
    <name evidence="1" type="ORF">L1987_81413</name>
</gene>
<protein>
    <submittedName>
        <fullName evidence="1">Uncharacterized protein</fullName>
    </submittedName>
</protein>
<proteinExistence type="predicted"/>
<comment type="caution">
    <text evidence="1">The sequence shown here is derived from an EMBL/GenBank/DDBJ whole genome shotgun (WGS) entry which is preliminary data.</text>
</comment>
<keyword evidence="2" id="KW-1185">Reference proteome</keyword>
<evidence type="ECO:0000313" key="1">
    <source>
        <dbReference type="EMBL" id="KAI3687711.1"/>
    </source>
</evidence>
<evidence type="ECO:0000313" key="2">
    <source>
        <dbReference type="Proteomes" id="UP001056120"/>
    </source>
</evidence>
<sequence>MMVNIYSQLLIAFWDDSYVDSYIIRIVEQDGEDDQAADSTDKRFLIHTHAHANSFEFITSNLTQIIINKSLHHTEAIIIS</sequence>
<accession>A0ACB8YQI1</accession>